<gene>
    <name evidence="7" type="primary">SHY1</name>
    <name evidence="7" type="ORF">HDU87_006424</name>
</gene>
<keyword evidence="5" id="KW-0999">Mitochondrion inner membrane</keyword>
<dbReference type="AlphaFoldDB" id="A0AAD5THZ5"/>
<dbReference type="PANTHER" id="PTHR23427:SF2">
    <property type="entry name" value="SURFEIT LOCUS PROTEIN 1"/>
    <property type="match status" value="1"/>
</dbReference>
<evidence type="ECO:0000313" key="8">
    <source>
        <dbReference type="Proteomes" id="UP001212152"/>
    </source>
</evidence>
<evidence type="ECO:0000256" key="6">
    <source>
        <dbReference type="SAM" id="MobiDB-lite"/>
    </source>
</evidence>
<dbReference type="Proteomes" id="UP001212152">
    <property type="component" value="Unassembled WGS sequence"/>
</dbReference>
<keyword evidence="4 5" id="KW-0472">Membrane</keyword>
<keyword evidence="3 5" id="KW-1133">Transmembrane helix</keyword>
<dbReference type="CDD" id="cd06662">
    <property type="entry name" value="SURF1"/>
    <property type="match status" value="1"/>
</dbReference>
<dbReference type="InterPro" id="IPR002994">
    <property type="entry name" value="Surf1/Shy1"/>
</dbReference>
<organism evidence="7 8">
    <name type="scientific">Geranomyces variabilis</name>
    <dbReference type="NCBI Taxonomy" id="109894"/>
    <lineage>
        <taxon>Eukaryota</taxon>
        <taxon>Fungi</taxon>
        <taxon>Fungi incertae sedis</taxon>
        <taxon>Chytridiomycota</taxon>
        <taxon>Chytridiomycota incertae sedis</taxon>
        <taxon>Chytridiomycetes</taxon>
        <taxon>Spizellomycetales</taxon>
        <taxon>Powellomycetaceae</taxon>
        <taxon>Geranomyces</taxon>
    </lineage>
</organism>
<dbReference type="PANTHER" id="PTHR23427">
    <property type="entry name" value="SURFEIT LOCUS PROTEIN"/>
    <property type="match status" value="1"/>
</dbReference>
<proteinExistence type="inferred from homology"/>
<keyword evidence="5" id="KW-0496">Mitochondrion</keyword>
<feature type="region of interest" description="Disordered" evidence="6">
    <location>
        <begin position="24"/>
        <end position="54"/>
    </location>
</feature>
<evidence type="ECO:0000313" key="7">
    <source>
        <dbReference type="EMBL" id="KAJ3175189.1"/>
    </source>
</evidence>
<dbReference type="GO" id="GO:0005743">
    <property type="term" value="C:mitochondrial inner membrane"/>
    <property type="evidence" value="ECO:0007669"/>
    <property type="project" value="UniProtKB-SubCell"/>
</dbReference>
<comment type="caution">
    <text evidence="7">The sequence shown here is derived from an EMBL/GenBank/DDBJ whole genome shotgun (WGS) entry which is preliminary data.</text>
</comment>
<feature type="transmembrane region" description="Helical" evidence="5">
    <location>
        <begin position="280"/>
        <end position="299"/>
    </location>
</feature>
<sequence length="314" mass="35139">MPTPNTASSRAWRLLLNNATHGALPACRRPTARPWRSGPRRHTSSSSFDPSRGSAPSSALGGWLWAVPITTFGLGCWQVYRLNWKLDLIDKAESRLHLDPVPLPPTQQLLAPSSASSHDEEYRRVRVSGEFLHDFEMLLGPRTRNDQAQGGGLIGGGNPVGFFSITPFRRADDGTLILINRGWIPRDKRDKRTRPEGFKQGVIEIEGLMRSPEKANMLSMINNVPEKNEWFWLDIDAMTKLSGAQPLLIEMVRDSEINAANSTHSAPIAREAYVNFRNTHLAYAITWYGLCAFSTAMLWKSKRKMGGSKNFGIR</sequence>
<comment type="subcellular location">
    <subcellularLocation>
        <location evidence="1">Membrane</location>
    </subcellularLocation>
    <subcellularLocation>
        <location evidence="5">Mitochondrion inner membrane</location>
        <topology evidence="5">Multi-pass membrane protein</topology>
    </subcellularLocation>
</comment>
<evidence type="ECO:0000256" key="4">
    <source>
        <dbReference type="ARBA" id="ARBA00023136"/>
    </source>
</evidence>
<comment type="function">
    <text evidence="5">Probably involved in the biogenesis of the COX complex.</text>
</comment>
<evidence type="ECO:0000256" key="5">
    <source>
        <dbReference type="RuleBase" id="RU363076"/>
    </source>
</evidence>
<protein>
    <recommendedName>
        <fullName evidence="5">SURF1-like protein</fullName>
    </recommendedName>
</protein>
<reference evidence="7" key="1">
    <citation type="submission" date="2020-05" db="EMBL/GenBank/DDBJ databases">
        <title>Phylogenomic resolution of chytrid fungi.</title>
        <authorList>
            <person name="Stajich J.E."/>
            <person name="Amses K."/>
            <person name="Simmons R."/>
            <person name="Seto K."/>
            <person name="Myers J."/>
            <person name="Bonds A."/>
            <person name="Quandt C.A."/>
            <person name="Barry K."/>
            <person name="Liu P."/>
            <person name="Grigoriev I."/>
            <person name="Longcore J.E."/>
            <person name="James T.Y."/>
        </authorList>
    </citation>
    <scope>NUCLEOTIDE SEQUENCE</scope>
    <source>
        <strain evidence="7">JEL0379</strain>
    </source>
</reference>
<dbReference type="GO" id="GO:0033617">
    <property type="term" value="P:mitochondrial respiratory chain complex IV assembly"/>
    <property type="evidence" value="ECO:0007669"/>
    <property type="project" value="TreeGrafter"/>
</dbReference>
<evidence type="ECO:0000256" key="3">
    <source>
        <dbReference type="ARBA" id="ARBA00022989"/>
    </source>
</evidence>
<accession>A0AAD5THZ5</accession>
<keyword evidence="2 5" id="KW-0812">Transmembrane</keyword>
<feature type="compositionally biased region" description="Polar residues" evidence="6">
    <location>
        <begin position="44"/>
        <end position="54"/>
    </location>
</feature>
<evidence type="ECO:0000256" key="2">
    <source>
        <dbReference type="ARBA" id="ARBA00022692"/>
    </source>
</evidence>
<evidence type="ECO:0000256" key="1">
    <source>
        <dbReference type="ARBA" id="ARBA00004370"/>
    </source>
</evidence>
<comment type="caution">
    <text evidence="5">Lacks conserved residue(s) required for the propagation of feature annotation.</text>
</comment>
<dbReference type="PROSITE" id="PS50895">
    <property type="entry name" value="SURF1"/>
    <property type="match status" value="1"/>
</dbReference>
<comment type="similarity">
    <text evidence="5">Belongs to the SURF1 family.</text>
</comment>
<keyword evidence="8" id="KW-1185">Reference proteome</keyword>
<name>A0AAD5THZ5_9FUNG</name>
<dbReference type="Pfam" id="PF02104">
    <property type="entry name" value="SURF1"/>
    <property type="match status" value="1"/>
</dbReference>
<dbReference type="InterPro" id="IPR045214">
    <property type="entry name" value="Surf1/Surf4"/>
</dbReference>
<dbReference type="EMBL" id="JADGJQ010000055">
    <property type="protein sequence ID" value="KAJ3175189.1"/>
    <property type="molecule type" value="Genomic_DNA"/>
</dbReference>